<gene>
    <name evidence="1" type="ORF">S01H4_24932</name>
</gene>
<dbReference type="EMBL" id="BART01011796">
    <property type="protein sequence ID" value="GAG88907.1"/>
    <property type="molecule type" value="Genomic_DNA"/>
</dbReference>
<comment type="caution">
    <text evidence="1">The sequence shown here is derived from an EMBL/GenBank/DDBJ whole genome shotgun (WGS) entry which is preliminary data.</text>
</comment>
<accession>X1C6F2</accession>
<organism evidence="1">
    <name type="scientific">marine sediment metagenome</name>
    <dbReference type="NCBI Taxonomy" id="412755"/>
    <lineage>
        <taxon>unclassified sequences</taxon>
        <taxon>metagenomes</taxon>
        <taxon>ecological metagenomes</taxon>
    </lineage>
</organism>
<sequence length="260" mass="29499">MEQVQGQVGQCKLCQQQAVLRCSHVVSEFCYKPIYHGKHKLVEARVSVRGFRRKISQKGYKEPMLCECCEQKLNAWETPFRNFWYANVISSGAITEKYPVVGGFDYKWMKLFHLSVIWRLHSADGFGRIDLGPYAERIRNMLLNEKAGSVGSLPVLGCLLLNDDNSIMDKLITEPGVAHCDGSHFYAVSYAGCEWLFLMTETPTRKQQELIDAFGIQEDGSIRLMTSHYKRSRSMSPSTTPEPCRALPKSASIRCCDGIR</sequence>
<reference evidence="1" key="1">
    <citation type="journal article" date="2014" name="Front. Microbiol.">
        <title>High frequency of phylogenetically diverse reductive dehalogenase-homologous genes in deep subseafloor sedimentary metagenomes.</title>
        <authorList>
            <person name="Kawai M."/>
            <person name="Futagami T."/>
            <person name="Toyoda A."/>
            <person name="Takaki Y."/>
            <person name="Nishi S."/>
            <person name="Hori S."/>
            <person name="Arai W."/>
            <person name="Tsubouchi T."/>
            <person name="Morono Y."/>
            <person name="Uchiyama I."/>
            <person name="Ito T."/>
            <person name="Fujiyama A."/>
            <person name="Inagaki F."/>
            <person name="Takami H."/>
        </authorList>
    </citation>
    <scope>NUCLEOTIDE SEQUENCE</scope>
    <source>
        <strain evidence="1">Expedition CK06-06</strain>
    </source>
</reference>
<protein>
    <submittedName>
        <fullName evidence="1">Uncharacterized protein</fullName>
    </submittedName>
</protein>
<evidence type="ECO:0000313" key="1">
    <source>
        <dbReference type="EMBL" id="GAG88907.1"/>
    </source>
</evidence>
<dbReference type="AlphaFoldDB" id="X1C6F2"/>
<proteinExistence type="predicted"/>
<name>X1C6F2_9ZZZZ</name>